<dbReference type="AlphaFoldDB" id="A0A6J4QH52"/>
<name>A0A6J4QH52_9ACTN</name>
<proteinExistence type="predicted"/>
<protein>
    <submittedName>
        <fullName evidence="2">Mobile element protein</fullName>
    </submittedName>
</protein>
<gene>
    <name evidence="2" type="ORF">AVDCRST_MAG14-297</name>
</gene>
<feature type="compositionally biased region" description="Low complexity" evidence="1">
    <location>
        <begin position="1"/>
        <end position="11"/>
    </location>
</feature>
<feature type="compositionally biased region" description="Basic and acidic residues" evidence="1">
    <location>
        <begin position="26"/>
        <end position="46"/>
    </location>
</feature>
<organism evidence="2">
    <name type="scientific">uncultured Rubrobacteraceae bacterium</name>
    <dbReference type="NCBI Taxonomy" id="349277"/>
    <lineage>
        <taxon>Bacteria</taxon>
        <taxon>Bacillati</taxon>
        <taxon>Actinomycetota</taxon>
        <taxon>Rubrobacteria</taxon>
        <taxon>Rubrobacterales</taxon>
        <taxon>Rubrobacteraceae</taxon>
        <taxon>environmental samples</taxon>
    </lineage>
</organism>
<feature type="region of interest" description="Disordered" evidence="1">
    <location>
        <begin position="1"/>
        <end position="141"/>
    </location>
</feature>
<evidence type="ECO:0000313" key="2">
    <source>
        <dbReference type="EMBL" id="CAA9444841.1"/>
    </source>
</evidence>
<feature type="non-terminal residue" evidence="2">
    <location>
        <position position="141"/>
    </location>
</feature>
<sequence length="141" mass="15234">AGGAAQAQGWQTTYRRPSRAHGHHLRTQDRHPVGDAASRDGLRLRTDLLAAPQRMARSRGVGAAAQDAARPSGAGRPDRLVQGLARLSGHTRSRGAKDRTQPDGSRQKGLQAPPYGRPKRYPTHGKALGGRRSRLEDAREV</sequence>
<dbReference type="EMBL" id="CADCVG010000014">
    <property type="protein sequence ID" value="CAA9444841.1"/>
    <property type="molecule type" value="Genomic_DNA"/>
</dbReference>
<reference evidence="2" key="1">
    <citation type="submission" date="2020-02" db="EMBL/GenBank/DDBJ databases">
        <authorList>
            <person name="Meier V. D."/>
        </authorList>
    </citation>
    <scope>NUCLEOTIDE SEQUENCE</scope>
    <source>
        <strain evidence="2">AVDCRST_MAG14</strain>
    </source>
</reference>
<feature type="non-terminal residue" evidence="2">
    <location>
        <position position="1"/>
    </location>
</feature>
<accession>A0A6J4QH52</accession>
<feature type="compositionally biased region" description="Basic residues" evidence="1">
    <location>
        <begin position="16"/>
        <end position="25"/>
    </location>
</feature>
<evidence type="ECO:0000256" key="1">
    <source>
        <dbReference type="SAM" id="MobiDB-lite"/>
    </source>
</evidence>